<dbReference type="HOGENOM" id="CLU_2510722_0_0_6"/>
<proteinExistence type="inferred from homology"/>
<keyword evidence="2" id="KW-0694">RNA-binding</keyword>
<dbReference type="SUPFAM" id="SSF55729">
    <property type="entry name" value="Acyl-CoA N-acyltransferases (Nat)"/>
    <property type="match status" value="1"/>
</dbReference>
<evidence type="ECO:0000256" key="3">
    <source>
        <dbReference type="ARBA" id="ARBA00022649"/>
    </source>
</evidence>
<evidence type="ECO:0000256" key="5">
    <source>
        <dbReference type="ARBA" id="ARBA00023315"/>
    </source>
</evidence>
<sequence length="85" mass="9358">MDRSLHGQGIGRALFRDAGLRVIQVAATIGIRGMLVHTLSDEAREFYLRMGLGPSPMDSMIKVSSPERYCVRSEPAAGSNLINRR</sequence>
<dbReference type="GO" id="GO:0000049">
    <property type="term" value="F:tRNA binding"/>
    <property type="evidence" value="ECO:0007669"/>
    <property type="project" value="UniProtKB-KW"/>
</dbReference>
<comment type="similarity">
    <text evidence="1">Belongs to the acetyltransferase family. GNAT subfamily.</text>
</comment>
<gene>
    <name evidence="6" type="ORF">A464_722</name>
</gene>
<evidence type="ECO:0000313" key="6">
    <source>
        <dbReference type="EMBL" id="AGR57908.1"/>
    </source>
</evidence>
<evidence type="ECO:0000256" key="4">
    <source>
        <dbReference type="ARBA" id="ARBA00022679"/>
    </source>
</evidence>
<evidence type="ECO:0000256" key="1">
    <source>
        <dbReference type="ARBA" id="ARBA00009342"/>
    </source>
</evidence>
<keyword evidence="2" id="KW-0820">tRNA-binding</keyword>
<dbReference type="AlphaFoldDB" id="S5MTI7"/>
<keyword evidence="3" id="KW-1277">Toxin-antitoxin system</keyword>
<dbReference type="PANTHER" id="PTHR36449:SF1">
    <property type="entry name" value="ACETYLTRANSFERASE"/>
    <property type="match status" value="1"/>
</dbReference>
<dbReference type="InterPro" id="IPR016181">
    <property type="entry name" value="Acyl_CoA_acyltransferase"/>
</dbReference>
<evidence type="ECO:0000313" key="7">
    <source>
        <dbReference type="Proteomes" id="UP000015042"/>
    </source>
</evidence>
<accession>S5MTI7</accession>
<evidence type="ECO:0000256" key="2">
    <source>
        <dbReference type="ARBA" id="ARBA00022555"/>
    </source>
</evidence>
<keyword evidence="5" id="KW-0012">Acyltransferase</keyword>
<protein>
    <submittedName>
        <fullName evidence="6">Acetyl transferase</fullName>
    </submittedName>
</protein>
<dbReference type="EMBL" id="CP006608">
    <property type="protein sequence ID" value="AGR57908.1"/>
    <property type="molecule type" value="Genomic_DNA"/>
</dbReference>
<dbReference type="eggNOG" id="COG3153">
    <property type="taxonomic scope" value="Bacteria"/>
</dbReference>
<dbReference type="GO" id="GO:0016746">
    <property type="term" value="F:acyltransferase activity"/>
    <property type="evidence" value="ECO:0007669"/>
    <property type="project" value="UniProtKB-KW"/>
</dbReference>
<dbReference type="KEGG" id="sbz:A464_722"/>
<dbReference type="PATRIC" id="fig|1197719.3.peg.721"/>
<dbReference type="Gene3D" id="3.40.630.30">
    <property type="match status" value="1"/>
</dbReference>
<keyword evidence="4 6" id="KW-0808">Transferase</keyword>
<dbReference type="Proteomes" id="UP000015042">
    <property type="component" value="Chromosome"/>
</dbReference>
<reference evidence="6 7" key="1">
    <citation type="submission" date="2013-07" db="EMBL/GenBank/DDBJ databases">
        <title>Genome sequence of Salmonella bongori N268-08 - a rare clinical isolate.</title>
        <authorList>
            <person name="Marti R."/>
            <person name="Hagens S."/>
            <person name="Loessner M.J."/>
            <person name="Klumpp J."/>
        </authorList>
    </citation>
    <scope>NUCLEOTIDE SEQUENCE [LARGE SCALE GENOMIC DNA]</scope>
    <source>
        <strain evidence="6 7">N268-08</strain>
    </source>
</reference>
<name>S5MTI7_SALBN</name>
<organism evidence="6 7">
    <name type="scientific">Salmonella bongori N268-08</name>
    <dbReference type="NCBI Taxonomy" id="1197719"/>
    <lineage>
        <taxon>Bacteria</taxon>
        <taxon>Pseudomonadati</taxon>
        <taxon>Pseudomonadota</taxon>
        <taxon>Gammaproteobacteria</taxon>
        <taxon>Enterobacterales</taxon>
        <taxon>Enterobacteriaceae</taxon>
        <taxon>Salmonella</taxon>
    </lineage>
</organism>
<dbReference type="PANTHER" id="PTHR36449">
    <property type="entry name" value="ACETYLTRANSFERASE-RELATED"/>
    <property type="match status" value="1"/>
</dbReference>